<feature type="chain" id="PRO_5046490354" evidence="1">
    <location>
        <begin position="22"/>
        <end position="139"/>
    </location>
</feature>
<reference evidence="3" key="1">
    <citation type="submission" date="2025-08" db="UniProtKB">
        <authorList>
            <consortium name="RefSeq"/>
        </authorList>
    </citation>
    <scope>IDENTIFICATION</scope>
</reference>
<organism evidence="2 3">
    <name type="scientific">Priapulus caudatus</name>
    <name type="common">Priapulid worm</name>
    <dbReference type="NCBI Taxonomy" id="37621"/>
    <lineage>
        <taxon>Eukaryota</taxon>
        <taxon>Metazoa</taxon>
        <taxon>Ecdysozoa</taxon>
        <taxon>Scalidophora</taxon>
        <taxon>Priapulida</taxon>
        <taxon>Priapulimorpha</taxon>
        <taxon>Priapulimorphida</taxon>
        <taxon>Priapulidae</taxon>
        <taxon>Priapulus</taxon>
    </lineage>
</organism>
<keyword evidence="1" id="KW-0732">Signal</keyword>
<dbReference type="PANTHER" id="PTHR34717">
    <property type="entry name" value="EG:BACR7A4.20 PROTEIN"/>
    <property type="match status" value="1"/>
</dbReference>
<evidence type="ECO:0000313" key="3">
    <source>
        <dbReference type="RefSeq" id="XP_014675957.1"/>
    </source>
</evidence>
<dbReference type="GeneID" id="106815939"/>
<dbReference type="Proteomes" id="UP000695022">
    <property type="component" value="Unplaced"/>
</dbReference>
<accession>A0ABM1EUT6</accession>
<sequence length="139" mass="16137">MMIGVVAAVITLWVLYKLTCCVEFEPLLGRYSFPGKWFAIKNALVLAVLHWRRWRQQRRQPNVSHVVSSPCCLLERPQSLGCVEHAIDSVYFNGFDKAGNSLVVRIGRRKERCAEVWLMLKLSDGRYFHYPSFPQTQSY</sequence>
<feature type="signal peptide" evidence="1">
    <location>
        <begin position="1"/>
        <end position="21"/>
    </location>
</feature>
<protein>
    <submittedName>
        <fullName evidence="3">Uncharacterized protein LOC106815939</fullName>
    </submittedName>
</protein>
<keyword evidence="2" id="KW-1185">Reference proteome</keyword>
<proteinExistence type="predicted"/>
<dbReference type="RefSeq" id="XP_014675957.1">
    <property type="nucleotide sequence ID" value="XM_014820471.1"/>
</dbReference>
<gene>
    <name evidence="3" type="primary">LOC106815939</name>
</gene>
<feature type="non-terminal residue" evidence="3">
    <location>
        <position position="139"/>
    </location>
</feature>
<dbReference type="PANTHER" id="PTHR34717:SF1">
    <property type="entry name" value="EG:BACR7A4.20 PROTEIN"/>
    <property type="match status" value="1"/>
</dbReference>
<evidence type="ECO:0000313" key="2">
    <source>
        <dbReference type="Proteomes" id="UP000695022"/>
    </source>
</evidence>
<name>A0ABM1EUT6_PRICU</name>
<evidence type="ECO:0000256" key="1">
    <source>
        <dbReference type="SAM" id="SignalP"/>
    </source>
</evidence>